<evidence type="ECO:0000313" key="2">
    <source>
        <dbReference type="EMBL" id="MBB5713542.1"/>
    </source>
</evidence>
<keyword evidence="1" id="KW-0472">Membrane</keyword>
<sequence length="102" mass="10875">MQTIGAFLIALFAFGLSAMFLDRTPLLIDPGPDLDWPFGLLGIAMGLWAANRITSVPGTSAGRLGRVALWIMLPLLLCFGLPKLGSQLNEAISFGAEARRSS</sequence>
<evidence type="ECO:0000313" key="3">
    <source>
        <dbReference type="Proteomes" id="UP000546200"/>
    </source>
</evidence>
<feature type="transmembrane region" description="Helical" evidence="1">
    <location>
        <begin position="67"/>
        <end position="85"/>
    </location>
</feature>
<gene>
    <name evidence="2" type="ORF">FHS94_000361</name>
</gene>
<dbReference type="Proteomes" id="UP000546200">
    <property type="component" value="Unassembled WGS sequence"/>
</dbReference>
<evidence type="ECO:0000256" key="1">
    <source>
        <dbReference type="SAM" id="Phobius"/>
    </source>
</evidence>
<keyword evidence="3" id="KW-1185">Reference proteome</keyword>
<organism evidence="2 3">
    <name type="scientific">Sphingomonas aerophila</name>
    <dbReference type="NCBI Taxonomy" id="1344948"/>
    <lineage>
        <taxon>Bacteria</taxon>
        <taxon>Pseudomonadati</taxon>
        <taxon>Pseudomonadota</taxon>
        <taxon>Alphaproteobacteria</taxon>
        <taxon>Sphingomonadales</taxon>
        <taxon>Sphingomonadaceae</taxon>
        <taxon>Sphingomonas</taxon>
    </lineage>
</organism>
<feature type="transmembrane region" description="Helical" evidence="1">
    <location>
        <begin position="36"/>
        <end position="55"/>
    </location>
</feature>
<keyword evidence="1" id="KW-1133">Transmembrane helix</keyword>
<proteinExistence type="predicted"/>
<dbReference type="EMBL" id="JACIJK010000001">
    <property type="protein sequence ID" value="MBB5713542.1"/>
    <property type="molecule type" value="Genomic_DNA"/>
</dbReference>
<protein>
    <submittedName>
        <fullName evidence="2">Uncharacterized protein</fullName>
    </submittedName>
</protein>
<comment type="caution">
    <text evidence="2">The sequence shown here is derived from an EMBL/GenBank/DDBJ whole genome shotgun (WGS) entry which is preliminary data.</text>
</comment>
<accession>A0A7W9EUE0</accession>
<dbReference type="AlphaFoldDB" id="A0A7W9EUE0"/>
<reference evidence="2 3" key="1">
    <citation type="submission" date="2020-08" db="EMBL/GenBank/DDBJ databases">
        <title>Genomic Encyclopedia of Type Strains, Phase IV (KMG-IV): sequencing the most valuable type-strain genomes for metagenomic binning, comparative biology and taxonomic classification.</title>
        <authorList>
            <person name="Goeker M."/>
        </authorList>
    </citation>
    <scope>NUCLEOTIDE SEQUENCE [LARGE SCALE GENOMIC DNA]</scope>
    <source>
        <strain evidence="2 3">DSM 100044</strain>
    </source>
</reference>
<keyword evidence="1" id="KW-0812">Transmembrane</keyword>
<dbReference type="RefSeq" id="WP_184053949.1">
    <property type="nucleotide sequence ID" value="NZ_JACIJK010000001.1"/>
</dbReference>
<name>A0A7W9EUE0_9SPHN</name>